<dbReference type="EMBL" id="LAJX01000223">
    <property type="protein sequence ID" value="KJV05470.1"/>
    <property type="molecule type" value="Genomic_DNA"/>
</dbReference>
<evidence type="ECO:0000313" key="4">
    <source>
        <dbReference type="Proteomes" id="UP000033684"/>
    </source>
</evidence>
<evidence type="ECO:0000256" key="1">
    <source>
        <dbReference type="SAM" id="MobiDB-lite"/>
    </source>
</evidence>
<organism evidence="3 4">
    <name type="scientific">Methylocucumis oryzae</name>
    <dbReference type="NCBI Taxonomy" id="1632867"/>
    <lineage>
        <taxon>Bacteria</taxon>
        <taxon>Pseudomonadati</taxon>
        <taxon>Pseudomonadota</taxon>
        <taxon>Gammaproteobacteria</taxon>
        <taxon>Methylococcales</taxon>
        <taxon>Methylococcaceae</taxon>
        <taxon>Methylocucumis</taxon>
    </lineage>
</organism>
<name>A0A0F3IF70_9GAMM</name>
<feature type="compositionally biased region" description="Low complexity" evidence="1">
    <location>
        <begin position="110"/>
        <end position="170"/>
    </location>
</feature>
<evidence type="ECO:0000256" key="2">
    <source>
        <dbReference type="SAM" id="Phobius"/>
    </source>
</evidence>
<dbReference type="AlphaFoldDB" id="A0A0F3IF70"/>
<dbReference type="PATRIC" id="fig|1632867.3.peg.2657"/>
<dbReference type="RefSeq" id="WP_045780269.1">
    <property type="nucleotide sequence ID" value="NZ_LAJX01000223.1"/>
</dbReference>
<accession>A0A0F3IF70</accession>
<sequence length="595" mass="65004">MQQPKGLENQLKLIAPTQETVADSADVAAHDKSLTPEKTVESLPAPTANDSSKVASPISPEATSVAATGSAVDKAAQEKMFELEKQIAAMQELIKLKDQQLATLQNQPISPTTTTPAASSTPTTQPQQPAPVKTEAPTTPASPTTSPVTTTPVTPATNNTTTPTPTQQPEKTPPAKPVRKPIAKVTQTEQESSDWIYLALGGVGLGLLGGLGWFWLRNRQKEKDAAMPFPVSAPVKSAKLTESTTSTKDEGFGLDLTDNIFSTDFAISDFDVIDMDQGEIDPISEADVYLAYGRYQQAEDLIRDAINEQPDRDECKLKLLEIFYANGNKRAFETYAKELIDSGKNDDLVFWSKVTEMGSEICSDSPIFSNNFTGLNFQKPEINKSAKPSDEDKNSDLDFDLDSFDQLFDGQNDLFDLDALVPSKSEPSTKTAEPQKNNTSLDFDLSFFDEPKLEDKPASAPISTPTNTVKDLESFEFDFNLEPAPQSKPKPAATDDFDKLDFGSFNEGFETIEFTQEVKKEQAPSLEKSNNIASSIEGFDFEEALKSDQGFEAIELSQSIQSTPKSDNTIGAFDDFDFSATVSASDKPEKKFRYC</sequence>
<keyword evidence="4" id="KW-1185">Reference proteome</keyword>
<comment type="caution">
    <text evidence="3">The sequence shown here is derived from an EMBL/GenBank/DDBJ whole genome shotgun (WGS) entry which is preliminary data.</text>
</comment>
<protein>
    <submittedName>
        <fullName evidence="3">Uncharacterized protein</fullName>
    </submittedName>
</protein>
<feature type="transmembrane region" description="Helical" evidence="2">
    <location>
        <begin position="195"/>
        <end position="216"/>
    </location>
</feature>
<dbReference type="OrthoDB" id="5298707at2"/>
<reference evidence="4" key="1">
    <citation type="submission" date="2015-03" db="EMBL/GenBank/DDBJ databases">
        <title>Draft genome sequence of a novel methanotroph (Sn10-6) isolated from flooded ricefield rhizosphere in India.</title>
        <authorList>
            <person name="Pandit P.S."/>
            <person name="Pore S.D."/>
            <person name="Arora P."/>
            <person name="Kapse N.G."/>
            <person name="Dhakephalkar P.K."/>
            <person name="Rahalkar M.C."/>
        </authorList>
    </citation>
    <scope>NUCLEOTIDE SEQUENCE [LARGE SCALE GENOMIC DNA]</scope>
    <source>
        <strain evidence="4">Sn10-6</strain>
    </source>
</reference>
<keyword evidence="2" id="KW-0812">Transmembrane</keyword>
<reference evidence="3 4" key="2">
    <citation type="journal article" date="2016" name="Microb. Ecol.">
        <title>Genome Characteristics of a Novel Type I Methanotroph (Sn10-6) Isolated from a Flooded Indian Rice Field.</title>
        <authorList>
            <person name="Rahalkar M.C."/>
            <person name="Pandit P.S."/>
            <person name="Dhakephalkar P.K."/>
            <person name="Pore S."/>
            <person name="Arora P."/>
            <person name="Kapse N."/>
        </authorList>
    </citation>
    <scope>NUCLEOTIDE SEQUENCE [LARGE SCALE GENOMIC DNA]</scope>
    <source>
        <strain evidence="3 4">Sn10-6</strain>
    </source>
</reference>
<keyword evidence="2" id="KW-1133">Transmembrane helix</keyword>
<feature type="region of interest" description="Disordered" evidence="1">
    <location>
        <begin position="105"/>
        <end position="187"/>
    </location>
</feature>
<feature type="region of interest" description="Disordered" evidence="1">
    <location>
        <begin position="33"/>
        <end position="68"/>
    </location>
</feature>
<keyword evidence="2" id="KW-0472">Membrane</keyword>
<dbReference type="Gene3D" id="1.25.40.10">
    <property type="entry name" value="Tetratricopeptide repeat domain"/>
    <property type="match status" value="1"/>
</dbReference>
<evidence type="ECO:0000313" key="3">
    <source>
        <dbReference type="EMBL" id="KJV05470.1"/>
    </source>
</evidence>
<gene>
    <name evidence="3" type="ORF">VZ94_17925</name>
</gene>
<dbReference type="InterPro" id="IPR011990">
    <property type="entry name" value="TPR-like_helical_dom_sf"/>
</dbReference>
<dbReference type="Proteomes" id="UP000033684">
    <property type="component" value="Unassembled WGS sequence"/>
</dbReference>
<proteinExistence type="predicted"/>